<keyword evidence="7" id="KW-0325">Glycoprotein</keyword>
<feature type="binding site" description="axial binding residue" evidence="9">
    <location>
        <position position="248"/>
    </location>
    <ligand>
        <name>heme b</name>
        <dbReference type="ChEBI" id="CHEBI:60344"/>
    </ligand>
    <ligandPart>
        <name>Fe</name>
        <dbReference type="ChEBI" id="CHEBI:18248"/>
    </ligandPart>
</feature>
<dbReference type="InterPro" id="IPR010255">
    <property type="entry name" value="Haem_peroxidase_sf"/>
</dbReference>
<evidence type="ECO:0000256" key="9">
    <source>
        <dbReference type="PIRSR" id="PIRSR601621-2"/>
    </source>
</evidence>
<dbReference type="PROSITE" id="PS00436">
    <property type="entry name" value="PEROXIDASE_2"/>
    <property type="match status" value="1"/>
</dbReference>
<keyword evidence="2 12" id="KW-0575">Peroxidase</keyword>
<dbReference type="PANTHER" id="PTHR31356">
    <property type="entry name" value="THYLAKOID LUMENAL 29 KDA PROTEIN, CHLOROPLASTIC-RELATED"/>
    <property type="match status" value="1"/>
</dbReference>
<dbReference type="PRINTS" id="PR00458">
    <property type="entry name" value="PEROXIDASE"/>
</dbReference>
<dbReference type="STRING" id="1095630.A0A2J6SJ99"/>
<dbReference type="GO" id="GO:0034599">
    <property type="term" value="P:cellular response to oxidative stress"/>
    <property type="evidence" value="ECO:0007669"/>
    <property type="project" value="InterPro"/>
</dbReference>
<feature type="domain" description="Plant heme peroxidase family profile" evidence="13">
    <location>
        <begin position="137"/>
        <end position="358"/>
    </location>
</feature>
<dbReference type="InterPro" id="IPR044831">
    <property type="entry name" value="Ccp1-like"/>
</dbReference>
<dbReference type="GO" id="GO:0004601">
    <property type="term" value="F:peroxidase activity"/>
    <property type="evidence" value="ECO:0007669"/>
    <property type="project" value="UniProtKB-KW"/>
</dbReference>
<feature type="binding site" evidence="9">
    <location>
        <position position="249"/>
    </location>
    <ligand>
        <name>Ca(2+)</name>
        <dbReference type="ChEBI" id="CHEBI:29108"/>
        <label>2</label>
    </ligand>
</feature>
<dbReference type="GO" id="GO:0020037">
    <property type="term" value="F:heme binding"/>
    <property type="evidence" value="ECO:0007669"/>
    <property type="project" value="UniProtKB-UniRule"/>
</dbReference>
<dbReference type="OrthoDB" id="2113341at2759"/>
<evidence type="ECO:0000256" key="11">
    <source>
        <dbReference type="PIRSR" id="PIRSR601621-4"/>
    </source>
</evidence>
<feature type="binding site" evidence="9">
    <location>
        <position position="141"/>
    </location>
    <ligand>
        <name>Ca(2+)</name>
        <dbReference type="ChEBI" id="CHEBI:29108"/>
        <label>1</label>
    </ligand>
</feature>
<keyword evidence="11" id="KW-1015">Disulfide bond</keyword>
<name>A0A2J6SJ99_9HELO</name>
<gene>
    <name evidence="14" type="ORF">K444DRAFT_576558</name>
</gene>
<evidence type="ECO:0000256" key="1">
    <source>
        <dbReference type="ARBA" id="ARBA00006089"/>
    </source>
</evidence>
<dbReference type="PRINTS" id="PR00462">
    <property type="entry name" value="LIGNINASE"/>
</dbReference>
<evidence type="ECO:0000313" key="14">
    <source>
        <dbReference type="EMBL" id="PMD50835.1"/>
    </source>
</evidence>
<keyword evidence="15" id="KW-1185">Reference proteome</keyword>
<dbReference type="Proteomes" id="UP000235371">
    <property type="component" value="Unassembled WGS sequence"/>
</dbReference>
<dbReference type="EC" id="1.11.1.-" evidence="12"/>
<dbReference type="GO" id="GO:0042744">
    <property type="term" value="P:hydrogen peroxide catabolic process"/>
    <property type="evidence" value="ECO:0007669"/>
    <property type="project" value="TreeGrafter"/>
</dbReference>
<evidence type="ECO:0000256" key="12">
    <source>
        <dbReference type="RuleBase" id="RU363051"/>
    </source>
</evidence>
<feature type="active site" description="Proton acceptor" evidence="8">
    <location>
        <position position="124"/>
    </location>
</feature>
<sequence>MKLTIYLTSVLAGTVLAFPGMKNLMRELAKRQATGAPAPEMIGDLVQGATTPVGNQVKNCLLGTGACQDLTTKTYKAPDLLSLSCLQDTCCVWDYISNDLVQMFTNSNGTCNDAARAAVRLGFHDAGAWSKTSGSGGADGSLVLSIDEINRPENNGMQDIRLKAIALLAKYAAWSVGAGDLVQFMHNVATVVCPLGPRVLTLVGRSNNVLSNPEGLLPDTNSSAGQLIDLFAAKTINSKDLIALIGAHTTAKQRFVDTTKAGQSLDSTPGVWDVKFYSEVTTTSPPPGVFRLPSDQAFVNDAETNPGFGVFSDPTNGQAIWNAAYSTAYVRLSLLGVNNINKLIDCTKTLPNPITSFP</sequence>
<dbReference type="InterPro" id="IPR019794">
    <property type="entry name" value="Peroxidases_AS"/>
</dbReference>
<evidence type="ECO:0000256" key="3">
    <source>
        <dbReference type="ARBA" id="ARBA00022617"/>
    </source>
</evidence>
<dbReference type="PANTHER" id="PTHR31356:SF66">
    <property type="entry name" value="CATALASE-PEROXIDASE"/>
    <property type="match status" value="1"/>
</dbReference>
<dbReference type="InterPro" id="IPR002016">
    <property type="entry name" value="Haem_peroxidase"/>
</dbReference>
<evidence type="ECO:0000256" key="2">
    <source>
        <dbReference type="ARBA" id="ARBA00022559"/>
    </source>
</evidence>
<feature type="binding site" evidence="9">
    <location>
        <position position="125"/>
    </location>
    <ligand>
        <name>Ca(2+)</name>
        <dbReference type="ChEBI" id="CHEBI:29108"/>
        <label>1</label>
    </ligand>
</feature>
<keyword evidence="12" id="KW-0732">Signal</keyword>
<feature type="binding site" evidence="9">
    <location>
        <position position="266"/>
    </location>
    <ligand>
        <name>Ca(2+)</name>
        <dbReference type="ChEBI" id="CHEBI:29108"/>
        <label>2</label>
    </ligand>
</feature>
<feature type="binding site" evidence="9">
    <location>
        <position position="273"/>
    </location>
    <ligand>
        <name>Ca(2+)</name>
        <dbReference type="ChEBI" id="CHEBI:29108"/>
        <label>2</label>
    </ligand>
</feature>
<dbReference type="Pfam" id="PF00141">
    <property type="entry name" value="peroxidase"/>
    <property type="match status" value="1"/>
</dbReference>
<evidence type="ECO:0000256" key="4">
    <source>
        <dbReference type="ARBA" id="ARBA00022723"/>
    </source>
</evidence>
<keyword evidence="3 9" id="KW-0349">Heme</keyword>
<dbReference type="Gene3D" id="1.10.420.10">
    <property type="entry name" value="Peroxidase, domain 2"/>
    <property type="match status" value="1"/>
</dbReference>
<feature type="disulfide bond" evidence="11">
    <location>
        <begin position="111"/>
        <end position="193"/>
    </location>
</feature>
<keyword evidence="5 12" id="KW-0560">Oxidoreductase</keyword>
<dbReference type="GO" id="GO:0000302">
    <property type="term" value="P:response to reactive oxygen species"/>
    <property type="evidence" value="ECO:0007669"/>
    <property type="project" value="TreeGrafter"/>
</dbReference>
<feature type="chain" id="PRO_5014208923" description="Peroxidase" evidence="12">
    <location>
        <begin position="18"/>
        <end position="358"/>
    </location>
</feature>
<evidence type="ECO:0000256" key="7">
    <source>
        <dbReference type="ARBA" id="ARBA00023180"/>
    </source>
</evidence>
<dbReference type="Gene3D" id="1.10.520.10">
    <property type="match status" value="1"/>
</dbReference>
<evidence type="ECO:0000256" key="5">
    <source>
        <dbReference type="ARBA" id="ARBA00023002"/>
    </source>
</evidence>
<feature type="site" description="Transition state stabilizer" evidence="10">
    <location>
        <position position="120"/>
    </location>
</feature>
<dbReference type="RefSeq" id="XP_024727739.1">
    <property type="nucleotide sequence ID" value="XM_024877539.1"/>
</dbReference>
<proteinExistence type="inferred from homology"/>
<evidence type="ECO:0000313" key="15">
    <source>
        <dbReference type="Proteomes" id="UP000235371"/>
    </source>
</evidence>
<dbReference type="AlphaFoldDB" id="A0A2J6SJ99"/>
<comment type="cofactor">
    <cofactor evidence="9 12">
        <name>Ca(2+)</name>
        <dbReference type="ChEBI" id="CHEBI:29108"/>
    </cofactor>
    <text evidence="9 12">Binds 2 calcium ions per subunit.</text>
</comment>
<feature type="binding site" evidence="9">
    <location>
        <position position="139"/>
    </location>
    <ligand>
        <name>Ca(2+)</name>
        <dbReference type="ChEBI" id="CHEBI:29108"/>
        <label>1</label>
    </ligand>
</feature>
<evidence type="ECO:0000256" key="10">
    <source>
        <dbReference type="PIRSR" id="PIRSR601621-3"/>
    </source>
</evidence>
<reference evidence="14 15" key="1">
    <citation type="submission" date="2016-04" db="EMBL/GenBank/DDBJ databases">
        <title>A degradative enzymes factory behind the ericoid mycorrhizal symbiosis.</title>
        <authorList>
            <consortium name="DOE Joint Genome Institute"/>
            <person name="Martino E."/>
            <person name="Morin E."/>
            <person name="Grelet G."/>
            <person name="Kuo A."/>
            <person name="Kohler A."/>
            <person name="Daghino S."/>
            <person name="Barry K."/>
            <person name="Choi C."/>
            <person name="Cichocki N."/>
            <person name="Clum A."/>
            <person name="Copeland A."/>
            <person name="Hainaut M."/>
            <person name="Haridas S."/>
            <person name="Labutti K."/>
            <person name="Lindquist E."/>
            <person name="Lipzen A."/>
            <person name="Khouja H.-R."/>
            <person name="Murat C."/>
            <person name="Ohm R."/>
            <person name="Olson A."/>
            <person name="Spatafora J."/>
            <person name="Veneault-Fourrey C."/>
            <person name="Henrissat B."/>
            <person name="Grigoriev I."/>
            <person name="Martin F."/>
            <person name="Perotto S."/>
        </authorList>
    </citation>
    <scope>NUCLEOTIDE SEQUENCE [LARGE SCALE GENOMIC DNA]</scope>
    <source>
        <strain evidence="14 15">E</strain>
    </source>
</reference>
<comment type="similarity">
    <text evidence="1 12">Belongs to the peroxidase family. Ligninase subfamily.</text>
</comment>
<dbReference type="EMBL" id="KZ613913">
    <property type="protein sequence ID" value="PMD50835.1"/>
    <property type="molecule type" value="Genomic_DNA"/>
</dbReference>
<dbReference type="GO" id="GO:0046872">
    <property type="term" value="F:metal ion binding"/>
    <property type="evidence" value="ECO:0007669"/>
    <property type="project" value="UniProtKB-UniRule"/>
</dbReference>
<feature type="disulfide bond" evidence="11">
    <location>
        <begin position="90"/>
        <end position="346"/>
    </location>
</feature>
<dbReference type="InParanoid" id="A0A2J6SJ99"/>
<dbReference type="InterPro" id="IPR001621">
    <property type="entry name" value="Ligninase"/>
</dbReference>
<protein>
    <recommendedName>
        <fullName evidence="12">Peroxidase</fullName>
        <ecNumber evidence="12">1.11.1.-</ecNumber>
    </recommendedName>
</protein>
<feature type="signal peptide" evidence="12">
    <location>
        <begin position="1"/>
        <end position="17"/>
    </location>
</feature>
<dbReference type="PROSITE" id="PS50873">
    <property type="entry name" value="PEROXIDASE_4"/>
    <property type="match status" value="1"/>
</dbReference>
<evidence type="ECO:0000256" key="8">
    <source>
        <dbReference type="PIRSR" id="PIRSR601621-1"/>
    </source>
</evidence>
<keyword evidence="6 9" id="KW-0408">Iron</keyword>
<feature type="binding site" evidence="9">
    <location>
        <position position="268"/>
    </location>
    <ligand>
        <name>Ca(2+)</name>
        <dbReference type="ChEBI" id="CHEBI:29108"/>
        <label>2</label>
    </ligand>
</feature>
<dbReference type="GeneID" id="36585616"/>
<keyword evidence="9 12" id="KW-0106">Calcium</keyword>
<keyword evidence="4 9" id="KW-0479">Metal-binding</keyword>
<evidence type="ECO:0000259" key="13">
    <source>
        <dbReference type="PROSITE" id="PS50873"/>
    </source>
</evidence>
<accession>A0A2J6SJ99</accession>
<feature type="binding site" evidence="9">
    <location>
        <position position="137"/>
    </location>
    <ligand>
        <name>Ca(2+)</name>
        <dbReference type="ChEBI" id="CHEBI:29108"/>
        <label>1</label>
    </ligand>
</feature>
<evidence type="ECO:0000256" key="6">
    <source>
        <dbReference type="ARBA" id="ARBA00023004"/>
    </source>
</evidence>
<dbReference type="SUPFAM" id="SSF48113">
    <property type="entry name" value="Heme-dependent peroxidases"/>
    <property type="match status" value="1"/>
</dbReference>
<comment type="cofactor">
    <cofactor evidence="9">
        <name>heme b</name>
        <dbReference type="ChEBI" id="CHEBI:60344"/>
    </cofactor>
    <text evidence="9">Binds 1 heme b (iron(II)-protoporphyrin IX) group per subunit.</text>
</comment>
<organism evidence="14 15">
    <name type="scientific">Hyaloscypha bicolor E</name>
    <dbReference type="NCBI Taxonomy" id="1095630"/>
    <lineage>
        <taxon>Eukaryota</taxon>
        <taxon>Fungi</taxon>
        <taxon>Dikarya</taxon>
        <taxon>Ascomycota</taxon>
        <taxon>Pezizomycotina</taxon>
        <taxon>Leotiomycetes</taxon>
        <taxon>Helotiales</taxon>
        <taxon>Hyaloscyphaceae</taxon>
        <taxon>Hyaloscypha</taxon>
        <taxon>Hyaloscypha bicolor</taxon>
    </lineage>
</organism>